<reference evidence="3 4" key="1">
    <citation type="submission" date="2023-10" db="EMBL/GenBank/DDBJ databases">
        <title>Draft Genome Sequence of Bacillus thuringiensis serovar. toumanoffi 4059: Identification of a Novel Cry Protein Candidate.</title>
        <authorList>
            <person name="Murdoch R.W."/>
            <person name="Gemler B."/>
            <person name="Heater B.S."/>
        </authorList>
    </citation>
    <scope>NUCLEOTIDE SEQUENCE [LARGE SCALE GENOMIC DNA]</scope>
    <source>
        <strain evidence="3 4">4059</strain>
    </source>
</reference>
<dbReference type="SMART" id="SM00418">
    <property type="entry name" value="HTH_ARSR"/>
    <property type="match status" value="1"/>
</dbReference>
<dbReference type="InterPro" id="IPR036388">
    <property type="entry name" value="WH-like_DNA-bd_sf"/>
</dbReference>
<dbReference type="GO" id="GO:0003677">
    <property type="term" value="F:DNA binding"/>
    <property type="evidence" value="ECO:0007669"/>
    <property type="project" value="UniProtKB-KW"/>
</dbReference>
<sequence length="115" mass="13355">MLRYFGCYSSYFRRLEDLLHAFHMDFSFYTENIKVLGLLGNSTRLSIVCKLITYGSLSVSDLSKQTRITEDLIVQHLRKLAFGNIVISERIGKRLYFKIKDNKTIEIIKVLGLQS</sequence>
<gene>
    <name evidence="3" type="ORF">BTTOUR_01690</name>
</gene>
<dbReference type="Proteomes" id="UP001272716">
    <property type="component" value="Unassembled WGS sequence"/>
</dbReference>
<accession>A0ABD5HRJ3</accession>
<evidence type="ECO:0000313" key="3">
    <source>
        <dbReference type="EMBL" id="MDW9207530.1"/>
    </source>
</evidence>
<dbReference type="Pfam" id="PF01022">
    <property type="entry name" value="HTH_5"/>
    <property type="match status" value="1"/>
</dbReference>
<name>A0ABD5HRJ3_BACTU</name>
<feature type="domain" description="HTH arsR-type" evidence="2">
    <location>
        <begin position="24"/>
        <end position="115"/>
    </location>
</feature>
<evidence type="ECO:0000313" key="4">
    <source>
        <dbReference type="Proteomes" id="UP001272716"/>
    </source>
</evidence>
<proteinExistence type="predicted"/>
<organism evidence="3 4">
    <name type="scientific">Bacillus thuringiensis serovar toumanoffi</name>
    <dbReference type="NCBI Taxonomy" id="180862"/>
    <lineage>
        <taxon>Bacteria</taxon>
        <taxon>Bacillati</taxon>
        <taxon>Bacillota</taxon>
        <taxon>Bacilli</taxon>
        <taxon>Bacillales</taxon>
        <taxon>Bacillaceae</taxon>
        <taxon>Bacillus</taxon>
        <taxon>Bacillus cereus group</taxon>
    </lineage>
</organism>
<dbReference type="InterPro" id="IPR011991">
    <property type="entry name" value="ArsR-like_HTH"/>
</dbReference>
<keyword evidence="1" id="KW-0238">DNA-binding</keyword>
<evidence type="ECO:0000259" key="2">
    <source>
        <dbReference type="PROSITE" id="PS50987"/>
    </source>
</evidence>
<comment type="caution">
    <text evidence="3">The sequence shown here is derived from an EMBL/GenBank/DDBJ whole genome shotgun (WGS) entry which is preliminary data.</text>
</comment>
<dbReference type="Gene3D" id="1.10.10.10">
    <property type="entry name" value="Winged helix-like DNA-binding domain superfamily/Winged helix DNA-binding domain"/>
    <property type="match status" value="1"/>
</dbReference>
<dbReference type="InterPro" id="IPR001845">
    <property type="entry name" value="HTH_ArsR_DNA-bd_dom"/>
</dbReference>
<dbReference type="SUPFAM" id="SSF46785">
    <property type="entry name" value="Winged helix' DNA-binding domain"/>
    <property type="match status" value="1"/>
</dbReference>
<dbReference type="EMBL" id="JAWQCK010000001">
    <property type="protein sequence ID" value="MDW9207530.1"/>
    <property type="molecule type" value="Genomic_DNA"/>
</dbReference>
<evidence type="ECO:0000256" key="1">
    <source>
        <dbReference type="ARBA" id="ARBA00023125"/>
    </source>
</evidence>
<dbReference type="CDD" id="cd00090">
    <property type="entry name" value="HTH_ARSR"/>
    <property type="match status" value="1"/>
</dbReference>
<dbReference type="InterPro" id="IPR036390">
    <property type="entry name" value="WH_DNA-bd_sf"/>
</dbReference>
<dbReference type="PROSITE" id="PS50987">
    <property type="entry name" value="HTH_ARSR_2"/>
    <property type="match status" value="1"/>
</dbReference>
<dbReference type="AlphaFoldDB" id="A0ABD5HRJ3"/>
<protein>
    <submittedName>
        <fullName evidence="3">Transcriptional regulator</fullName>
    </submittedName>
</protein>